<evidence type="ECO:0000256" key="10">
    <source>
        <dbReference type="RuleBase" id="RU004016"/>
    </source>
</evidence>
<dbReference type="SUPFAM" id="SSF69189">
    <property type="entry name" value="Penicillin-binding protein associated domain"/>
    <property type="match status" value="1"/>
</dbReference>
<dbReference type="InterPro" id="IPR000871">
    <property type="entry name" value="Beta-lactam_class-A"/>
</dbReference>
<evidence type="ECO:0000256" key="9">
    <source>
        <dbReference type="PIRSR" id="PIRSR618044-2"/>
    </source>
</evidence>
<feature type="signal peptide" evidence="12">
    <location>
        <begin position="1"/>
        <end position="24"/>
    </location>
</feature>
<dbReference type="PATRIC" id="fig|911238.3.peg.1045"/>
<feature type="active site" description="Acyl-ester intermediate" evidence="8">
    <location>
        <position position="71"/>
    </location>
</feature>
<dbReference type="GO" id="GO:0008360">
    <property type="term" value="P:regulation of cell shape"/>
    <property type="evidence" value="ECO:0007669"/>
    <property type="project" value="UniProtKB-KW"/>
</dbReference>
<dbReference type="GO" id="GO:0046677">
    <property type="term" value="P:response to antibiotic"/>
    <property type="evidence" value="ECO:0007669"/>
    <property type="project" value="InterPro"/>
</dbReference>
<feature type="domain" description="Peptidase S11 D-alanyl-D-alanine carboxypeptidase A N-terminal" evidence="13">
    <location>
        <begin position="48"/>
        <end position="283"/>
    </location>
</feature>
<feature type="chain" id="PRO_5003479271" evidence="12">
    <location>
        <begin position="25"/>
        <end position="415"/>
    </location>
</feature>
<evidence type="ECO:0000256" key="3">
    <source>
        <dbReference type="ARBA" id="ARBA00022729"/>
    </source>
</evidence>
<dbReference type="GO" id="GO:0009002">
    <property type="term" value="F:serine-type D-Ala-D-Ala carboxypeptidase activity"/>
    <property type="evidence" value="ECO:0007669"/>
    <property type="project" value="InterPro"/>
</dbReference>
<feature type="transmembrane region" description="Helical" evidence="11">
    <location>
        <begin position="387"/>
        <end position="410"/>
    </location>
</feature>
<evidence type="ECO:0000313" key="16">
    <source>
        <dbReference type="Proteomes" id="UP000005413"/>
    </source>
</evidence>
<evidence type="ECO:0000256" key="6">
    <source>
        <dbReference type="ARBA" id="ARBA00022984"/>
    </source>
</evidence>
<feature type="active site" evidence="8">
    <location>
        <position position="135"/>
    </location>
</feature>
<name>G5JIF2_9STAP</name>
<keyword evidence="5" id="KW-0133">Cell shape</keyword>
<dbReference type="EMBL" id="AEUN01000401">
    <property type="protein sequence ID" value="EHJ08043.1"/>
    <property type="molecule type" value="Genomic_DNA"/>
</dbReference>
<dbReference type="GO" id="GO:0009252">
    <property type="term" value="P:peptidoglycan biosynthetic process"/>
    <property type="evidence" value="ECO:0007669"/>
    <property type="project" value="UniProtKB-KW"/>
</dbReference>
<keyword evidence="11" id="KW-0472">Membrane</keyword>
<dbReference type="Proteomes" id="UP000005413">
    <property type="component" value="Unassembled WGS sequence"/>
</dbReference>
<feature type="active site" description="Proton acceptor" evidence="8">
    <location>
        <position position="74"/>
    </location>
</feature>
<keyword evidence="4" id="KW-0378">Hydrolase</keyword>
<dbReference type="AlphaFoldDB" id="G5JIF2"/>
<comment type="similarity">
    <text evidence="2 10">Belongs to the peptidase S11 family.</text>
</comment>
<dbReference type="GO" id="GO:0030655">
    <property type="term" value="P:beta-lactam antibiotic catabolic process"/>
    <property type="evidence" value="ECO:0007669"/>
    <property type="project" value="InterPro"/>
</dbReference>
<dbReference type="InterPro" id="IPR015956">
    <property type="entry name" value="Peniciliin-bd_prot_C_sf"/>
</dbReference>
<proteinExistence type="inferred from homology"/>
<sequence>MKKLIALLTSLLILSLTQSPYSQAAETPVDIAKSQHQTLDSTFNPQGMFVTTEQGQILYQYHANKELDPASTAKLMTLYLVFNSIKSGDIHLNDKVKISADQAKLTRLPNLTTVPLDQGKSYTVEELIKQAALESSNAATIILADHVSKDSSAFTDKMNDTAKQLHMTHTHFTNPSGANNNLLDTYAPKKYKNETTSYSTAQDMTVLSQHLIDKHPNILQITKLTNDQQQGNQLHNTNTSLPSLQDAMSGVDGLKTGTSENGYNLVLTAKKDHLRINAVVLNVRPYPSEAAKHARQKIANAAIKRGFDDYEYRKVLSKGEHKFDGKRYTVSSDLYDVVPKDKSKYKLHLSEDNHVSVAYKRQFIPGQHAPSVKAEPLSNHHWYTIPLHILLAIGGLVVTGMLIIIGIKIYNNFTR</sequence>
<evidence type="ECO:0000256" key="5">
    <source>
        <dbReference type="ARBA" id="ARBA00022960"/>
    </source>
</evidence>
<dbReference type="InterPro" id="IPR037091">
    <property type="entry name" value="Pen-bd_prot4_C_dom_sf"/>
</dbReference>
<keyword evidence="11" id="KW-1133">Transmembrane helix</keyword>
<evidence type="ECO:0000256" key="12">
    <source>
        <dbReference type="SAM" id="SignalP"/>
    </source>
</evidence>
<keyword evidence="16" id="KW-1185">Reference proteome</keyword>
<dbReference type="Gene3D" id="2.30.140.20">
    <property type="entry name" value="Penicillin-binding protein 4, C-terminal domain"/>
    <property type="match status" value="1"/>
</dbReference>
<comment type="function">
    <text evidence="1">Removes C-terminal D-alanyl residues from sugar-peptide cell wall precursors.</text>
</comment>
<reference evidence="15 16" key="1">
    <citation type="journal article" date="2012" name="BMC Genomics">
        <title>Comparative genomic analysis of the genus Staphylococcus including Staphylococcus aureus and its newly described sister species Staphylococcus simiae.</title>
        <authorList>
            <person name="Suzuki H."/>
            <person name="Lefebure T."/>
            <person name="Pavinski Bitar P."/>
            <person name="Stanhope M.J."/>
        </authorList>
    </citation>
    <scope>NUCLEOTIDE SEQUENCE [LARGE SCALE GENOMIC DNA]</scope>
    <source>
        <strain evidence="15 16">CCM 7213</strain>
    </source>
</reference>
<keyword evidence="3 12" id="KW-0732">Signal</keyword>
<dbReference type="OrthoDB" id="9791132at2"/>
<evidence type="ECO:0000256" key="4">
    <source>
        <dbReference type="ARBA" id="ARBA00022801"/>
    </source>
</evidence>
<dbReference type="InterPro" id="IPR015294">
    <property type="entry name" value="Pen-bd_prot4_C_dom"/>
</dbReference>
<feature type="binding site" evidence="9">
    <location>
        <position position="255"/>
    </location>
    <ligand>
        <name>substrate</name>
    </ligand>
</feature>
<dbReference type="PANTHER" id="PTHR35333:SF4">
    <property type="entry name" value="SLR0121 PROTEIN"/>
    <property type="match status" value="1"/>
</dbReference>
<protein>
    <submittedName>
        <fullName evidence="15">Penicillin binding protein 4</fullName>
    </submittedName>
</protein>
<organism evidence="15 16">
    <name type="scientific">Staphylococcus simiae CCM 7213 = CCUG 51256</name>
    <dbReference type="NCBI Taxonomy" id="911238"/>
    <lineage>
        <taxon>Bacteria</taxon>
        <taxon>Bacillati</taxon>
        <taxon>Bacillota</taxon>
        <taxon>Bacilli</taxon>
        <taxon>Bacillales</taxon>
        <taxon>Staphylococcaceae</taxon>
        <taxon>Staphylococcus</taxon>
    </lineage>
</organism>
<gene>
    <name evidence="15" type="ORF">SS7213T_06191</name>
</gene>
<dbReference type="PRINTS" id="PR00725">
    <property type="entry name" value="DADACBPTASE1"/>
</dbReference>
<dbReference type="Pfam" id="PF09211">
    <property type="entry name" value="DUF1958"/>
    <property type="match status" value="1"/>
</dbReference>
<dbReference type="GO" id="GO:0008800">
    <property type="term" value="F:beta-lactamase activity"/>
    <property type="evidence" value="ECO:0007669"/>
    <property type="project" value="InterPro"/>
</dbReference>
<evidence type="ECO:0000256" key="2">
    <source>
        <dbReference type="ARBA" id="ARBA00007164"/>
    </source>
</evidence>
<dbReference type="InterPro" id="IPR018044">
    <property type="entry name" value="Peptidase_S11"/>
</dbReference>
<dbReference type="GO" id="GO:0006508">
    <property type="term" value="P:proteolysis"/>
    <property type="evidence" value="ECO:0007669"/>
    <property type="project" value="InterPro"/>
</dbReference>
<evidence type="ECO:0000256" key="8">
    <source>
        <dbReference type="PIRSR" id="PIRSR618044-1"/>
    </source>
</evidence>
<dbReference type="NCBIfam" id="NF038258">
    <property type="entry name" value="PBP4_Staph"/>
    <property type="match status" value="1"/>
</dbReference>
<evidence type="ECO:0000256" key="11">
    <source>
        <dbReference type="SAM" id="Phobius"/>
    </source>
</evidence>
<feature type="domain" description="Penicillin-binding protein 4 C-terminal" evidence="14">
    <location>
        <begin position="312"/>
        <end position="375"/>
    </location>
</feature>
<dbReference type="InterPro" id="IPR012338">
    <property type="entry name" value="Beta-lactam/transpept-like"/>
</dbReference>
<keyword evidence="11" id="KW-0812">Transmembrane</keyword>
<dbReference type="InterPro" id="IPR001967">
    <property type="entry name" value="Peptidase_S11_N"/>
</dbReference>
<keyword evidence="6" id="KW-0573">Peptidoglycan synthesis</keyword>
<keyword evidence="7" id="KW-0961">Cell wall biogenesis/degradation</keyword>
<dbReference type="GO" id="GO:0071555">
    <property type="term" value="P:cell wall organization"/>
    <property type="evidence" value="ECO:0007669"/>
    <property type="project" value="UniProtKB-KW"/>
</dbReference>
<dbReference type="SUPFAM" id="SSF56601">
    <property type="entry name" value="beta-lactamase/transpeptidase-like"/>
    <property type="match status" value="1"/>
</dbReference>
<dbReference type="RefSeq" id="WP_002463811.1">
    <property type="nucleotide sequence ID" value="NZ_AEUN01000401.1"/>
</dbReference>
<accession>G5JIF2</accession>
<evidence type="ECO:0000256" key="1">
    <source>
        <dbReference type="ARBA" id="ARBA00003217"/>
    </source>
</evidence>
<dbReference type="Gene3D" id="3.40.710.10">
    <property type="entry name" value="DD-peptidase/beta-lactamase superfamily"/>
    <property type="match status" value="1"/>
</dbReference>
<evidence type="ECO:0000259" key="13">
    <source>
        <dbReference type="Pfam" id="PF00768"/>
    </source>
</evidence>
<evidence type="ECO:0000256" key="7">
    <source>
        <dbReference type="ARBA" id="ARBA00023316"/>
    </source>
</evidence>
<dbReference type="Pfam" id="PF00768">
    <property type="entry name" value="Peptidase_S11"/>
    <property type="match status" value="1"/>
</dbReference>
<evidence type="ECO:0000259" key="14">
    <source>
        <dbReference type="Pfam" id="PF09211"/>
    </source>
</evidence>
<dbReference type="PANTHER" id="PTHR35333">
    <property type="entry name" value="BETA-LACTAMASE"/>
    <property type="match status" value="1"/>
</dbReference>
<evidence type="ECO:0000313" key="15">
    <source>
        <dbReference type="EMBL" id="EHJ08043.1"/>
    </source>
</evidence>
<comment type="caution">
    <text evidence="15">The sequence shown here is derived from an EMBL/GenBank/DDBJ whole genome shotgun (WGS) entry which is preliminary data.</text>
</comment>